<dbReference type="Proteomes" id="UP000269157">
    <property type="component" value="Unassembled WGS sequence"/>
</dbReference>
<dbReference type="Pfam" id="PF07883">
    <property type="entry name" value="Cupin_2"/>
    <property type="match status" value="1"/>
</dbReference>
<gene>
    <name evidence="2" type="ORF">BCF46_0245</name>
</gene>
<dbReference type="InterPro" id="IPR011051">
    <property type="entry name" value="RmlC_Cupin_sf"/>
</dbReference>
<evidence type="ECO:0000313" key="2">
    <source>
        <dbReference type="EMBL" id="RLJ60053.1"/>
    </source>
</evidence>
<dbReference type="InterPro" id="IPR013096">
    <property type="entry name" value="Cupin_2"/>
</dbReference>
<name>A0A497X4C9_9RHOB</name>
<proteinExistence type="predicted"/>
<protein>
    <submittedName>
        <fullName evidence="2">Mannose-6-phosphate isomerase-like protein (Cupin superfamily)</fullName>
    </submittedName>
</protein>
<keyword evidence="3" id="KW-1185">Reference proteome</keyword>
<evidence type="ECO:0000259" key="1">
    <source>
        <dbReference type="Pfam" id="PF07883"/>
    </source>
</evidence>
<feature type="domain" description="Cupin type-2" evidence="1">
    <location>
        <begin position="44"/>
        <end position="107"/>
    </location>
</feature>
<dbReference type="AlphaFoldDB" id="A0A497X4C9"/>
<reference evidence="2 3" key="1">
    <citation type="submission" date="2018-10" db="EMBL/GenBank/DDBJ databases">
        <title>Genomic Encyclopedia of Archaeal and Bacterial Type Strains, Phase II (KMG-II): from individual species to whole genera.</title>
        <authorList>
            <person name="Goeker M."/>
        </authorList>
    </citation>
    <scope>NUCLEOTIDE SEQUENCE [LARGE SCALE GENOMIC DNA]</scope>
    <source>
        <strain evidence="2 3">DSM 29466</strain>
    </source>
</reference>
<dbReference type="SUPFAM" id="SSF51182">
    <property type="entry name" value="RmlC-like cupins"/>
    <property type="match status" value="1"/>
</dbReference>
<keyword evidence="2" id="KW-0413">Isomerase</keyword>
<comment type="caution">
    <text evidence="2">The sequence shown here is derived from an EMBL/GenBank/DDBJ whole genome shotgun (WGS) entry which is preliminary data.</text>
</comment>
<dbReference type="GO" id="GO:0016853">
    <property type="term" value="F:isomerase activity"/>
    <property type="evidence" value="ECO:0007669"/>
    <property type="project" value="UniProtKB-KW"/>
</dbReference>
<dbReference type="OrthoDB" id="9798709at2"/>
<evidence type="ECO:0000313" key="3">
    <source>
        <dbReference type="Proteomes" id="UP000269157"/>
    </source>
</evidence>
<accession>A0A497X4C9</accession>
<dbReference type="EMBL" id="RCCE01000001">
    <property type="protein sequence ID" value="RLJ60053.1"/>
    <property type="molecule type" value="Genomic_DNA"/>
</dbReference>
<dbReference type="Gene3D" id="2.60.120.10">
    <property type="entry name" value="Jelly Rolls"/>
    <property type="match status" value="1"/>
</dbReference>
<dbReference type="InterPro" id="IPR014710">
    <property type="entry name" value="RmlC-like_jellyroll"/>
</dbReference>
<sequence>MKPQKPAQHVKHADWKSDKDDWKGVVGGALIDSDVTVLFYATDEVGVGPKWHVHPYDEIFILRKGRARFTIGDKVIEASEGDVLMGPAAVPHKYENLGPGRLESIDIHLSREWIQTDLVDPDAT</sequence>
<organism evidence="2 3">
    <name type="scientific">Litoreibacter meonggei</name>
    <dbReference type="NCBI Taxonomy" id="1049199"/>
    <lineage>
        <taxon>Bacteria</taxon>
        <taxon>Pseudomonadati</taxon>
        <taxon>Pseudomonadota</taxon>
        <taxon>Alphaproteobacteria</taxon>
        <taxon>Rhodobacterales</taxon>
        <taxon>Roseobacteraceae</taxon>
        <taxon>Litoreibacter</taxon>
    </lineage>
</organism>
<dbReference type="RefSeq" id="WP_121020933.1">
    <property type="nucleotide sequence ID" value="NZ_RCCE01000001.1"/>
</dbReference>